<gene>
    <name evidence="3" type="ORF">MSVAZ_2834</name>
</gene>
<dbReference type="STRING" id="1434123.MSVAZ_2834"/>
<proteinExistence type="inferred from homology"/>
<evidence type="ECO:0000313" key="4">
    <source>
        <dbReference type="Proteomes" id="UP000033096"/>
    </source>
</evidence>
<evidence type="ECO:0008006" key="5">
    <source>
        <dbReference type="Google" id="ProtNLM"/>
    </source>
</evidence>
<sequence>MTNLHVSIYSFDVFDTVLTRVTAEPTGIFGLIQQKMVEGTYELELPHNIIQNYAEIRINAEAEARKITHLEEVTIYLIYDIVRKEYNLTEKAIKELIEIEIKEEIDSIYGVPKIINRIKNLRDSGSRIIFISDTYLPTSSVLDMLLKVGAYENVDHFYNSSEVGLTKTSGNLFKYVLEQERCEYTELLHIGDNLNSDIKSGSKIGINVEYFPDTKLNRYEQVLLGDDEKRYCDLQGQLTAGISRLTRLSKNYPENDTRNTLFDIGANVAGPILVPYVKWTLKNAVNVGLEKLYFISRDGQILFEIAKLINTVDNLELRYLYGSRQAWHIASTFNITNKELEWILLRADVDLTIAVVASRLGINCDEFMMKLNEISERNWSANSILNSSETELLKKLLLQNPLEDLILNEAKKRRELMVNYLIQEKFIETPASGIVDLGWHGNIQKSLKQVVDSFSKGHNILGFYFGLVKRSCPECSMEGFFFDPKYSNKSEYPKNSPFSFRYFSFMELFASADHGLTMKYEKKEDSCIVPVLKEQIDTKVIAWGLPSLRDGIFTYTNLYKQNAAGTKFDFDKYRERFSKCMNLLVHTPTPKEADVIGSYLFASDQSESRVVQFAPKFDVTNYIKMKIKGKHFETYWLEGTFVRSDKLSSIVFAFVTLSSIVFAFVTRQFGILLKKANKWRS</sequence>
<evidence type="ECO:0000313" key="3">
    <source>
        <dbReference type="EMBL" id="AKB45103.1"/>
    </source>
</evidence>
<dbReference type="KEGG" id="mvc:MSVAZ_2834"/>
<keyword evidence="2" id="KW-0472">Membrane</keyword>
<dbReference type="EMBL" id="CP009520">
    <property type="protein sequence ID" value="AKB45103.1"/>
    <property type="molecule type" value="Genomic_DNA"/>
</dbReference>
<accession>A0A0E3Q8B9</accession>
<feature type="transmembrane region" description="Helical" evidence="2">
    <location>
        <begin position="650"/>
        <end position="673"/>
    </location>
</feature>
<dbReference type="AlphaFoldDB" id="A0A0E3Q8B9"/>
<dbReference type="NCBIfam" id="TIGR01549">
    <property type="entry name" value="HAD-SF-IA-v1"/>
    <property type="match status" value="1"/>
</dbReference>
<keyword evidence="2" id="KW-0812">Transmembrane</keyword>
<evidence type="ECO:0000256" key="2">
    <source>
        <dbReference type="SAM" id="Phobius"/>
    </source>
</evidence>
<dbReference type="HOGENOM" id="CLU_017953_3_0_2"/>
<evidence type="ECO:0000256" key="1">
    <source>
        <dbReference type="ARBA" id="ARBA00007958"/>
    </source>
</evidence>
<keyword evidence="2" id="KW-1133">Transmembrane helix</keyword>
<dbReference type="RefSeq" id="WP_048122266.1">
    <property type="nucleotide sequence ID" value="NZ_CP009520.1"/>
</dbReference>
<dbReference type="InterPro" id="IPR006439">
    <property type="entry name" value="HAD-SF_hydro_IA"/>
</dbReference>
<protein>
    <recommendedName>
        <fullName evidence="5">Hydrolase (HAD superfamily)</fullName>
    </recommendedName>
</protein>
<dbReference type="SUPFAM" id="SSF56784">
    <property type="entry name" value="HAD-like"/>
    <property type="match status" value="1"/>
</dbReference>
<comment type="similarity">
    <text evidence="1">Belongs to the HAD-like hydrolase superfamily.</text>
</comment>
<dbReference type="Proteomes" id="UP000033096">
    <property type="component" value="Chromosome"/>
</dbReference>
<dbReference type="InterPro" id="IPR036412">
    <property type="entry name" value="HAD-like_sf"/>
</dbReference>
<reference evidence="3 4" key="1">
    <citation type="submission" date="2014-07" db="EMBL/GenBank/DDBJ databases">
        <title>Methanogenic archaea and the global carbon cycle.</title>
        <authorList>
            <person name="Henriksen J.R."/>
            <person name="Luke J."/>
            <person name="Reinhart S."/>
            <person name="Benedict M.N."/>
            <person name="Youngblut N.D."/>
            <person name="Metcalf M.E."/>
            <person name="Whitaker R.J."/>
            <person name="Metcalf W.W."/>
        </authorList>
    </citation>
    <scope>NUCLEOTIDE SEQUENCE [LARGE SCALE GENOMIC DNA]</scope>
    <source>
        <strain evidence="3 4">Z-761</strain>
    </source>
</reference>
<dbReference type="Gene3D" id="1.10.150.400">
    <property type="match status" value="1"/>
</dbReference>
<name>A0A0E3Q8B9_9EURY</name>
<dbReference type="PATRIC" id="fig|1434123.4.peg.3479"/>
<keyword evidence="4" id="KW-1185">Reference proteome</keyword>
<dbReference type="Pfam" id="PF00702">
    <property type="entry name" value="Hydrolase"/>
    <property type="match status" value="1"/>
</dbReference>
<dbReference type="InterPro" id="IPR023214">
    <property type="entry name" value="HAD_sf"/>
</dbReference>
<dbReference type="GeneID" id="24811349"/>
<dbReference type="Gene3D" id="3.40.50.1000">
    <property type="entry name" value="HAD superfamily/HAD-like"/>
    <property type="match status" value="1"/>
</dbReference>
<organism evidence="3 4">
    <name type="scientific">Methanosarcina vacuolata Z-761</name>
    <dbReference type="NCBI Taxonomy" id="1434123"/>
    <lineage>
        <taxon>Archaea</taxon>
        <taxon>Methanobacteriati</taxon>
        <taxon>Methanobacteriota</taxon>
        <taxon>Stenosarchaea group</taxon>
        <taxon>Methanomicrobia</taxon>
        <taxon>Methanosarcinales</taxon>
        <taxon>Methanosarcinaceae</taxon>
        <taxon>Methanosarcina</taxon>
    </lineage>
</organism>